<evidence type="ECO:0000256" key="1">
    <source>
        <dbReference type="ARBA" id="ARBA00023239"/>
    </source>
</evidence>
<evidence type="ECO:0000259" key="2">
    <source>
        <dbReference type="Pfam" id="PF04909"/>
    </source>
</evidence>
<dbReference type="SUPFAM" id="SSF51556">
    <property type="entry name" value="Metallo-dependent hydrolases"/>
    <property type="match status" value="1"/>
</dbReference>
<accession>A0A9D1W1L0</accession>
<gene>
    <name evidence="3" type="ORF">H9851_06125</name>
</gene>
<dbReference type="PANTHER" id="PTHR21240:SF28">
    <property type="entry name" value="ISO-OROTATE DECARBOXYLASE (EUROFUNG)"/>
    <property type="match status" value="1"/>
</dbReference>
<keyword evidence="1" id="KW-0456">Lyase</keyword>
<sequence length="266" mass="29601">MLIDFHVHTFLDKLAPGAIASLAARSHFTPFTDGTVADTERLMKEQGVDKFVALNIAVAPRTERHVNDFAISLLSRPNIIPFGSVHPASEHALEELARLHAAGVRGVKFHCDYQGLYVDDPLAFPVYERCAEYGMIMLFHGGVDYGFEPPYKTPPQRMRRVAEAFPQAKIVVAHLGGQTMADEAIEYLADTNVYVDTSFSSRSIPAETAERVIRAFGVSRVLFGTDCPWDTPAPTVRYLEGMHFTKEELELIYSKNALRLLGMKGE</sequence>
<dbReference type="CDD" id="cd01292">
    <property type="entry name" value="metallo-dependent_hydrolases"/>
    <property type="match status" value="1"/>
</dbReference>
<protein>
    <submittedName>
        <fullName evidence="3">Amidohydrolase</fullName>
    </submittedName>
</protein>
<name>A0A9D1W1L0_9FIRM</name>
<dbReference type="InterPro" id="IPR032465">
    <property type="entry name" value="ACMSD"/>
</dbReference>
<dbReference type="EMBL" id="DXEW01000029">
    <property type="protein sequence ID" value="HIX50838.1"/>
    <property type="molecule type" value="Genomic_DNA"/>
</dbReference>
<reference evidence="3" key="1">
    <citation type="journal article" date="2021" name="PeerJ">
        <title>Extensive microbial diversity within the chicken gut microbiome revealed by metagenomics and culture.</title>
        <authorList>
            <person name="Gilroy R."/>
            <person name="Ravi A."/>
            <person name="Getino M."/>
            <person name="Pursley I."/>
            <person name="Horton D.L."/>
            <person name="Alikhan N.F."/>
            <person name="Baker D."/>
            <person name="Gharbi K."/>
            <person name="Hall N."/>
            <person name="Watson M."/>
            <person name="Adriaenssens E.M."/>
            <person name="Foster-Nyarko E."/>
            <person name="Jarju S."/>
            <person name="Secka A."/>
            <person name="Antonio M."/>
            <person name="Oren A."/>
            <person name="Chaudhuri R.R."/>
            <person name="La Ragione R."/>
            <person name="Hildebrand F."/>
            <person name="Pallen M.J."/>
        </authorList>
    </citation>
    <scope>NUCLEOTIDE SEQUENCE</scope>
    <source>
        <strain evidence="3">2189</strain>
    </source>
</reference>
<evidence type="ECO:0000313" key="3">
    <source>
        <dbReference type="EMBL" id="HIX50838.1"/>
    </source>
</evidence>
<dbReference type="Pfam" id="PF04909">
    <property type="entry name" value="Amidohydro_2"/>
    <property type="match status" value="1"/>
</dbReference>
<dbReference type="Proteomes" id="UP000886847">
    <property type="component" value="Unassembled WGS sequence"/>
</dbReference>
<dbReference type="GO" id="GO:0016831">
    <property type="term" value="F:carboxy-lyase activity"/>
    <property type="evidence" value="ECO:0007669"/>
    <property type="project" value="InterPro"/>
</dbReference>
<dbReference type="InterPro" id="IPR032466">
    <property type="entry name" value="Metal_Hydrolase"/>
</dbReference>
<dbReference type="PANTHER" id="PTHR21240">
    <property type="entry name" value="2-AMINO-3-CARBOXYLMUCONATE-6-SEMIALDEHYDE DECARBOXYLASE"/>
    <property type="match status" value="1"/>
</dbReference>
<organism evidence="3 4">
    <name type="scientific">Candidatus Borkfalkia faecavium</name>
    <dbReference type="NCBI Taxonomy" id="2838508"/>
    <lineage>
        <taxon>Bacteria</taxon>
        <taxon>Bacillati</taxon>
        <taxon>Bacillota</taxon>
        <taxon>Clostridia</taxon>
        <taxon>Christensenellales</taxon>
        <taxon>Christensenellaceae</taxon>
        <taxon>Candidatus Borkfalkia</taxon>
    </lineage>
</organism>
<dbReference type="GO" id="GO:0016787">
    <property type="term" value="F:hydrolase activity"/>
    <property type="evidence" value="ECO:0007669"/>
    <property type="project" value="InterPro"/>
</dbReference>
<comment type="caution">
    <text evidence="3">The sequence shown here is derived from an EMBL/GenBank/DDBJ whole genome shotgun (WGS) entry which is preliminary data.</text>
</comment>
<dbReference type="InterPro" id="IPR006680">
    <property type="entry name" value="Amidohydro-rel"/>
</dbReference>
<proteinExistence type="predicted"/>
<dbReference type="GO" id="GO:0019748">
    <property type="term" value="P:secondary metabolic process"/>
    <property type="evidence" value="ECO:0007669"/>
    <property type="project" value="TreeGrafter"/>
</dbReference>
<evidence type="ECO:0000313" key="4">
    <source>
        <dbReference type="Proteomes" id="UP000886847"/>
    </source>
</evidence>
<dbReference type="GO" id="GO:0005737">
    <property type="term" value="C:cytoplasm"/>
    <property type="evidence" value="ECO:0007669"/>
    <property type="project" value="TreeGrafter"/>
</dbReference>
<reference evidence="3" key="2">
    <citation type="submission" date="2021-04" db="EMBL/GenBank/DDBJ databases">
        <authorList>
            <person name="Gilroy R."/>
        </authorList>
    </citation>
    <scope>NUCLEOTIDE SEQUENCE</scope>
    <source>
        <strain evidence="3">2189</strain>
    </source>
</reference>
<dbReference type="Gene3D" id="3.20.20.140">
    <property type="entry name" value="Metal-dependent hydrolases"/>
    <property type="match status" value="1"/>
</dbReference>
<dbReference type="AlphaFoldDB" id="A0A9D1W1L0"/>
<feature type="domain" description="Amidohydrolase-related" evidence="2">
    <location>
        <begin position="3"/>
        <end position="262"/>
    </location>
</feature>